<evidence type="ECO:0000313" key="2">
    <source>
        <dbReference type="Proteomes" id="UP000485058"/>
    </source>
</evidence>
<dbReference type="EMBL" id="BLLF01002764">
    <property type="protein sequence ID" value="GFH25255.1"/>
    <property type="molecule type" value="Genomic_DNA"/>
</dbReference>
<name>A0A699ZTI9_HAELA</name>
<comment type="caution">
    <text evidence="1">The sequence shown here is derived from an EMBL/GenBank/DDBJ whole genome shotgun (WGS) entry which is preliminary data.</text>
</comment>
<accession>A0A699ZTI9</accession>
<dbReference type="Proteomes" id="UP000485058">
    <property type="component" value="Unassembled WGS sequence"/>
</dbReference>
<reference evidence="1 2" key="1">
    <citation type="submission" date="2020-02" db="EMBL/GenBank/DDBJ databases">
        <title>Draft genome sequence of Haematococcus lacustris strain NIES-144.</title>
        <authorList>
            <person name="Morimoto D."/>
            <person name="Nakagawa S."/>
            <person name="Yoshida T."/>
            <person name="Sawayama S."/>
        </authorList>
    </citation>
    <scope>NUCLEOTIDE SEQUENCE [LARGE SCALE GENOMIC DNA]</scope>
    <source>
        <strain evidence="1 2">NIES-144</strain>
    </source>
</reference>
<proteinExistence type="predicted"/>
<sequence length="37" mass="4142">MISMLRDLLKSLNNGDLELHNDKCLVQSPLEEGSDRG</sequence>
<organism evidence="1 2">
    <name type="scientific">Haematococcus lacustris</name>
    <name type="common">Green alga</name>
    <name type="synonym">Haematococcus pluvialis</name>
    <dbReference type="NCBI Taxonomy" id="44745"/>
    <lineage>
        <taxon>Eukaryota</taxon>
        <taxon>Viridiplantae</taxon>
        <taxon>Chlorophyta</taxon>
        <taxon>core chlorophytes</taxon>
        <taxon>Chlorophyceae</taxon>
        <taxon>CS clade</taxon>
        <taxon>Chlamydomonadales</taxon>
        <taxon>Haematococcaceae</taxon>
        <taxon>Haematococcus</taxon>
    </lineage>
</organism>
<dbReference type="AlphaFoldDB" id="A0A699ZTI9"/>
<keyword evidence="2" id="KW-1185">Reference proteome</keyword>
<evidence type="ECO:0000313" key="1">
    <source>
        <dbReference type="EMBL" id="GFH25255.1"/>
    </source>
</evidence>
<gene>
    <name evidence="1" type="ORF">HaLaN_23189</name>
</gene>
<protein>
    <submittedName>
        <fullName evidence="1">Uncharacterized protein</fullName>
    </submittedName>
</protein>